<feature type="transmembrane region" description="Helical" evidence="2">
    <location>
        <begin position="12"/>
        <end position="30"/>
    </location>
</feature>
<dbReference type="EMBL" id="MU826855">
    <property type="protein sequence ID" value="KAJ7370870.1"/>
    <property type="molecule type" value="Genomic_DNA"/>
</dbReference>
<protein>
    <submittedName>
        <fullName evidence="3">Uncharacterized protein</fullName>
    </submittedName>
</protein>
<organism evidence="3 4">
    <name type="scientific">Desmophyllum pertusum</name>
    <dbReference type="NCBI Taxonomy" id="174260"/>
    <lineage>
        <taxon>Eukaryota</taxon>
        <taxon>Metazoa</taxon>
        <taxon>Cnidaria</taxon>
        <taxon>Anthozoa</taxon>
        <taxon>Hexacorallia</taxon>
        <taxon>Scleractinia</taxon>
        <taxon>Caryophylliina</taxon>
        <taxon>Caryophylliidae</taxon>
        <taxon>Desmophyllum</taxon>
    </lineage>
</organism>
<comment type="caution">
    <text evidence="3">The sequence shown here is derived from an EMBL/GenBank/DDBJ whole genome shotgun (WGS) entry which is preliminary data.</text>
</comment>
<dbReference type="AlphaFoldDB" id="A0A9W9YWW1"/>
<accession>A0A9W9YWW1</accession>
<dbReference type="Pfam" id="PF14997">
    <property type="entry name" value="CECR6_TMEM121"/>
    <property type="match status" value="1"/>
</dbReference>
<feature type="transmembrane region" description="Helical" evidence="2">
    <location>
        <begin position="37"/>
        <end position="58"/>
    </location>
</feature>
<keyword evidence="2" id="KW-1133">Transmembrane helix</keyword>
<evidence type="ECO:0000256" key="1">
    <source>
        <dbReference type="ARBA" id="ARBA00007711"/>
    </source>
</evidence>
<keyword evidence="2" id="KW-0472">Membrane</keyword>
<name>A0A9W9YWW1_9CNID</name>
<dbReference type="InterPro" id="IPR026624">
    <property type="entry name" value="CECR6"/>
</dbReference>
<feature type="transmembrane region" description="Helical" evidence="2">
    <location>
        <begin position="70"/>
        <end position="91"/>
    </location>
</feature>
<comment type="similarity">
    <text evidence="1">Belongs to the TMEM121 family.</text>
</comment>
<dbReference type="PANTHER" id="PTHR47399:SF1">
    <property type="entry name" value="TRANSMEMBRANE PROTEIN 121B"/>
    <property type="match status" value="1"/>
</dbReference>
<keyword evidence="4" id="KW-1185">Reference proteome</keyword>
<dbReference type="PANTHER" id="PTHR47399">
    <property type="entry name" value="TRANSMEMBRANE PROTEIN 121B"/>
    <property type="match status" value="1"/>
</dbReference>
<sequence>MPTRYQNQNGWYGLLFLYLPALILWFYILCDEGKLRWLFFVWGLYVWLALVPTVGIVFGLVEDKLEKGAFLGPNILKMTFCLTPLLLLLLLNTGTDSSEYRELVSKLSFQITLDLFDGVEMLEVVLEENELHRGIPKGFEQAIIAVVCII</sequence>
<dbReference type="OrthoDB" id="5986524at2759"/>
<evidence type="ECO:0000256" key="2">
    <source>
        <dbReference type="SAM" id="Phobius"/>
    </source>
</evidence>
<proteinExistence type="inferred from homology"/>
<dbReference type="InterPro" id="IPR032776">
    <property type="entry name" value="CECR6/TMEM121"/>
</dbReference>
<reference evidence="3" key="1">
    <citation type="submission" date="2023-01" db="EMBL/GenBank/DDBJ databases">
        <title>Genome assembly of the deep-sea coral Lophelia pertusa.</title>
        <authorList>
            <person name="Herrera S."/>
            <person name="Cordes E."/>
        </authorList>
    </citation>
    <scope>NUCLEOTIDE SEQUENCE</scope>
    <source>
        <strain evidence="3">USNM1676648</strain>
        <tissue evidence="3">Polyp</tissue>
    </source>
</reference>
<evidence type="ECO:0000313" key="4">
    <source>
        <dbReference type="Proteomes" id="UP001163046"/>
    </source>
</evidence>
<dbReference type="Proteomes" id="UP001163046">
    <property type="component" value="Unassembled WGS sequence"/>
</dbReference>
<evidence type="ECO:0000313" key="3">
    <source>
        <dbReference type="EMBL" id="KAJ7370870.1"/>
    </source>
</evidence>
<keyword evidence="2" id="KW-0812">Transmembrane</keyword>
<gene>
    <name evidence="3" type="ORF">OS493_029414</name>
</gene>